<dbReference type="AlphaFoldDB" id="A0A926DYW2"/>
<gene>
    <name evidence="1" type="ORF">H8711_04090</name>
</gene>
<proteinExistence type="predicted"/>
<evidence type="ECO:0008006" key="3">
    <source>
        <dbReference type="Google" id="ProtNLM"/>
    </source>
</evidence>
<dbReference type="RefSeq" id="WP_249282261.1">
    <property type="nucleotide sequence ID" value="NZ_JACRST010000003.1"/>
</dbReference>
<dbReference type="EMBL" id="JACRST010000003">
    <property type="protein sequence ID" value="MBC8546114.1"/>
    <property type="molecule type" value="Genomic_DNA"/>
</dbReference>
<sequence>MNIVGRIAVNMKPIDQILKAKGLTRGGDVQRYHTANVLRRIVKYMPYRSGATIKLTQAQTHIDTPEIVTDTPYARYLYYGKVMVGKAPKTVTDVDLQYTKDKNPLAGPFWDRRLKAAEIPAMQSELQEYVRRREGR</sequence>
<evidence type="ECO:0000313" key="1">
    <source>
        <dbReference type="EMBL" id="MBC8546114.1"/>
    </source>
</evidence>
<name>A0A926DYW2_9FIRM</name>
<comment type="caution">
    <text evidence="1">The sequence shown here is derived from an EMBL/GenBank/DDBJ whole genome shotgun (WGS) entry which is preliminary data.</text>
</comment>
<keyword evidence="2" id="KW-1185">Reference proteome</keyword>
<organism evidence="1 2">
    <name type="scientific">Ligaoa zhengdingensis</name>
    <dbReference type="NCBI Taxonomy" id="2763658"/>
    <lineage>
        <taxon>Bacteria</taxon>
        <taxon>Bacillati</taxon>
        <taxon>Bacillota</taxon>
        <taxon>Clostridia</taxon>
        <taxon>Eubacteriales</taxon>
        <taxon>Oscillospiraceae</taxon>
        <taxon>Ligaoa</taxon>
    </lineage>
</organism>
<accession>A0A926DYW2</accession>
<dbReference type="Proteomes" id="UP000653127">
    <property type="component" value="Unassembled WGS sequence"/>
</dbReference>
<dbReference type="Pfam" id="PF11114">
    <property type="entry name" value="Minor_capsid_2"/>
    <property type="match status" value="1"/>
</dbReference>
<dbReference type="InterPro" id="IPR021080">
    <property type="entry name" value="Minor_capsid_protein"/>
</dbReference>
<reference evidence="1" key="1">
    <citation type="submission" date="2020-08" db="EMBL/GenBank/DDBJ databases">
        <title>Genome public.</title>
        <authorList>
            <person name="Liu C."/>
            <person name="Sun Q."/>
        </authorList>
    </citation>
    <scope>NUCLEOTIDE SEQUENCE</scope>
    <source>
        <strain evidence="1">NSJ-31</strain>
    </source>
</reference>
<evidence type="ECO:0000313" key="2">
    <source>
        <dbReference type="Proteomes" id="UP000653127"/>
    </source>
</evidence>
<protein>
    <recommendedName>
        <fullName evidence="3">Minor capsid protein</fullName>
    </recommendedName>
</protein>